<proteinExistence type="predicted"/>
<dbReference type="SUPFAM" id="SSF81853">
    <property type="entry name" value="Family 10 polysaccharide lyase"/>
    <property type="match status" value="1"/>
</dbReference>
<gene>
    <name evidence="1" type="ORF">IQ31_03472</name>
</gene>
<dbReference type="Pfam" id="PF09492">
    <property type="entry name" value="Pec_lyase"/>
    <property type="match status" value="1"/>
</dbReference>
<comment type="caution">
    <text evidence="1">The sequence shown here is derived from an EMBL/GenBank/DDBJ whole genome shotgun (WGS) entry which is preliminary data.</text>
</comment>
<dbReference type="AlphaFoldDB" id="A0A562MDD6"/>
<evidence type="ECO:0000313" key="1">
    <source>
        <dbReference type="EMBL" id="TWI17909.1"/>
    </source>
</evidence>
<accession>A0A562MDD6</accession>
<reference evidence="1 2" key="1">
    <citation type="journal article" date="2015" name="Stand. Genomic Sci.">
        <title>Genomic Encyclopedia of Bacterial and Archaeal Type Strains, Phase III: the genomes of soil and plant-associated and newly described type strains.</title>
        <authorList>
            <person name="Whitman W.B."/>
            <person name="Woyke T."/>
            <person name="Klenk H.P."/>
            <person name="Zhou Y."/>
            <person name="Lilburn T.G."/>
            <person name="Beck B.J."/>
            <person name="De Vos P."/>
            <person name="Vandamme P."/>
            <person name="Eisen J.A."/>
            <person name="Garrity G."/>
            <person name="Hugenholtz P."/>
            <person name="Kyrpides N.C."/>
        </authorList>
    </citation>
    <scope>NUCLEOTIDE SEQUENCE [LARGE SCALE GENOMIC DNA]</scope>
    <source>
        <strain evidence="1 2">CGMCC 1.6855</strain>
    </source>
</reference>
<sequence>MVIQTDQQLETMRKTIMLSFIAVSVFHHYCIGQTVPTKDSLAEKMLQYQLSNGAWPKQLFDKSVVDYRLPLTKELLQKVKKTAIDHATLDNSATTREITGLVKAFKLTQNKAYLTAAEKGIAYILSAQYENGGFPQYYPNKSLYRAEITYNDNAMINALLVLYKVANKQDGFEAINPIFVSKAQKAVEKGIACILKTQVMQDGKRSIWAAQYDQNTLKPAQARKFEPAALSTSESVAIVRFLMLQPATAEIKQAIEDAVHWFEQHDIEGYRFDRVQDKLTGKYQRRLVADGTSTIWARFYNLEDNRPLFGDRDDTIKYNFEEVSEERRNGYAWFGNWPEKLIQKEYPKWKKQHKIQ</sequence>
<evidence type="ECO:0000313" key="2">
    <source>
        <dbReference type="Proteomes" id="UP000315908"/>
    </source>
</evidence>
<protein>
    <submittedName>
        <fullName evidence="1">PelA/Pel-15E family pectate lyase</fullName>
    </submittedName>
</protein>
<dbReference type="EMBL" id="VLKR01000019">
    <property type="protein sequence ID" value="TWI17909.1"/>
    <property type="molecule type" value="Genomic_DNA"/>
</dbReference>
<dbReference type="Gene3D" id="1.50.10.20">
    <property type="match status" value="1"/>
</dbReference>
<dbReference type="NCBIfam" id="TIGR02474">
    <property type="entry name" value="pec_lyase"/>
    <property type="match status" value="1"/>
</dbReference>
<dbReference type="GO" id="GO:0016829">
    <property type="term" value="F:lyase activity"/>
    <property type="evidence" value="ECO:0007669"/>
    <property type="project" value="UniProtKB-KW"/>
</dbReference>
<keyword evidence="1" id="KW-0456">Lyase</keyword>
<name>A0A562MDD6_9SPHI</name>
<dbReference type="InterPro" id="IPR012669">
    <property type="entry name" value="Pectate_lyase"/>
</dbReference>
<organism evidence="1 2">
    <name type="scientific">Sphingobacterium siyangense</name>
    <dbReference type="NCBI Taxonomy" id="459529"/>
    <lineage>
        <taxon>Bacteria</taxon>
        <taxon>Pseudomonadati</taxon>
        <taxon>Bacteroidota</taxon>
        <taxon>Sphingobacteriia</taxon>
        <taxon>Sphingobacteriales</taxon>
        <taxon>Sphingobacteriaceae</taxon>
        <taxon>Sphingobacterium</taxon>
    </lineage>
</organism>
<dbReference type="Proteomes" id="UP000315908">
    <property type="component" value="Unassembled WGS sequence"/>
</dbReference>